<sequence length="232" mass="26430">MLEIKNITKKFGKNVVLDNISFVVKAGEAVGILGSNGAGKSTLIEIIVGQIKATSGEVLLNGEKDVYKNVGIQFQEGVWPKGMTSKLLIKYFKKNWSKKFDDRTNDLIKIFELDKIMTKDLNQLSGGQKQRLNALLAIINNPDYIFLDEMITGLDLKMQLRLSDFFKELKKEKKTLVIISHIPEEVETLCDRVMIIDQGKIFLDKKLEEVVKTFGSVRNMLIKYYKGELHEK</sequence>
<dbReference type="Pfam" id="PF00005">
    <property type="entry name" value="ABC_tran"/>
    <property type="match status" value="1"/>
</dbReference>
<evidence type="ECO:0000256" key="2">
    <source>
        <dbReference type="ARBA" id="ARBA00022448"/>
    </source>
</evidence>
<feature type="domain" description="ABC transporter" evidence="5">
    <location>
        <begin position="2"/>
        <end position="223"/>
    </location>
</feature>
<protein>
    <submittedName>
        <fullName evidence="6">ABC transporter ATP-binding protein</fullName>
    </submittedName>
</protein>
<dbReference type="InterPro" id="IPR003439">
    <property type="entry name" value="ABC_transporter-like_ATP-bd"/>
</dbReference>
<keyword evidence="4 6" id="KW-0067">ATP-binding</keyword>
<accession>A0A222EPJ8</accession>
<dbReference type="InterPro" id="IPR050763">
    <property type="entry name" value="ABC_transporter_ATP-binding"/>
</dbReference>
<dbReference type="InterPro" id="IPR027417">
    <property type="entry name" value="P-loop_NTPase"/>
</dbReference>
<gene>
    <name evidence="6" type="ORF">SCORR_v1c06860</name>
</gene>
<evidence type="ECO:0000259" key="5">
    <source>
        <dbReference type="PROSITE" id="PS50893"/>
    </source>
</evidence>
<dbReference type="AlphaFoldDB" id="A0A222EPJ8"/>
<evidence type="ECO:0000313" key="7">
    <source>
        <dbReference type="Proteomes" id="UP000203229"/>
    </source>
</evidence>
<dbReference type="PANTHER" id="PTHR42711">
    <property type="entry name" value="ABC TRANSPORTER ATP-BINDING PROTEIN"/>
    <property type="match status" value="1"/>
</dbReference>
<evidence type="ECO:0000313" key="6">
    <source>
        <dbReference type="EMBL" id="ASP28458.1"/>
    </source>
</evidence>
<organism evidence="6 7">
    <name type="scientific">Spiroplasma corruscae</name>
    <dbReference type="NCBI Taxonomy" id="216934"/>
    <lineage>
        <taxon>Bacteria</taxon>
        <taxon>Bacillati</taxon>
        <taxon>Mycoplasmatota</taxon>
        <taxon>Mollicutes</taxon>
        <taxon>Entomoplasmatales</taxon>
        <taxon>Spiroplasmataceae</taxon>
        <taxon>Spiroplasma</taxon>
    </lineage>
</organism>
<dbReference type="EMBL" id="CP022535">
    <property type="protein sequence ID" value="ASP28458.1"/>
    <property type="molecule type" value="Genomic_DNA"/>
</dbReference>
<dbReference type="Proteomes" id="UP000203229">
    <property type="component" value="Chromosome"/>
</dbReference>
<keyword evidence="3" id="KW-0547">Nucleotide-binding</keyword>
<name>A0A222EPJ8_9MOLU</name>
<dbReference type="SUPFAM" id="SSF52540">
    <property type="entry name" value="P-loop containing nucleoside triphosphate hydrolases"/>
    <property type="match status" value="1"/>
</dbReference>
<keyword evidence="7" id="KW-1185">Reference proteome</keyword>
<dbReference type="SMART" id="SM00382">
    <property type="entry name" value="AAA"/>
    <property type="match status" value="1"/>
</dbReference>
<comment type="similarity">
    <text evidence="1">Belongs to the ABC transporter superfamily.</text>
</comment>
<dbReference type="GO" id="GO:0005524">
    <property type="term" value="F:ATP binding"/>
    <property type="evidence" value="ECO:0007669"/>
    <property type="project" value="UniProtKB-KW"/>
</dbReference>
<dbReference type="Gene3D" id="3.40.50.300">
    <property type="entry name" value="P-loop containing nucleotide triphosphate hydrolases"/>
    <property type="match status" value="1"/>
</dbReference>
<dbReference type="CDD" id="cd03230">
    <property type="entry name" value="ABC_DR_subfamily_A"/>
    <property type="match status" value="1"/>
</dbReference>
<dbReference type="PANTHER" id="PTHR42711:SF5">
    <property type="entry name" value="ABC TRANSPORTER ATP-BINDING PROTEIN NATA"/>
    <property type="match status" value="1"/>
</dbReference>
<evidence type="ECO:0000256" key="1">
    <source>
        <dbReference type="ARBA" id="ARBA00005417"/>
    </source>
</evidence>
<evidence type="ECO:0000256" key="3">
    <source>
        <dbReference type="ARBA" id="ARBA00022741"/>
    </source>
</evidence>
<dbReference type="GO" id="GO:0016887">
    <property type="term" value="F:ATP hydrolysis activity"/>
    <property type="evidence" value="ECO:0007669"/>
    <property type="project" value="InterPro"/>
</dbReference>
<keyword evidence="2" id="KW-0813">Transport</keyword>
<dbReference type="RefSeq" id="WP_245831774.1">
    <property type="nucleotide sequence ID" value="NZ_CP022535.1"/>
</dbReference>
<evidence type="ECO:0000256" key="4">
    <source>
        <dbReference type="ARBA" id="ARBA00022840"/>
    </source>
</evidence>
<proteinExistence type="inferred from homology"/>
<dbReference type="KEGG" id="scou:SCORR_v1c06860"/>
<reference evidence="6 7" key="1">
    <citation type="submission" date="2017-07" db="EMBL/GenBank/DDBJ databases">
        <title>Complete genome sequence of Spiroplasma corruscae EC-1 (DSM 19793).</title>
        <authorList>
            <person name="Tsai Y.-M."/>
            <person name="Lo W.-S."/>
            <person name="Kuo C.-H."/>
        </authorList>
    </citation>
    <scope>NUCLEOTIDE SEQUENCE [LARGE SCALE GENOMIC DNA]</scope>
    <source>
        <strain evidence="6 7">EC-1</strain>
    </source>
</reference>
<dbReference type="InterPro" id="IPR003593">
    <property type="entry name" value="AAA+_ATPase"/>
</dbReference>
<dbReference type="PROSITE" id="PS50893">
    <property type="entry name" value="ABC_TRANSPORTER_2"/>
    <property type="match status" value="1"/>
</dbReference>